<dbReference type="InterPro" id="IPR022292">
    <property type="entry name" value="CHP03843"/>
</dbReference>
<gene>
    <name evidence="1" type="ORF">CJ198_01500</name>
</gene>
<dbReference type="Proteomes" id="UP000235703">
    <property type="component" value="Unassembled WGS sequence"/>
</dbReference>
<dbReference type="RefSeq" id="WP_102160713.1">
    <property type="nucleotide sequence ID" value="NZ_PNFZ01000001.1"/>
</dbReference>
<evidence type="ECO:0000313" key="2">
    <source>
        <dbReference type="Proteomes" id="UP000235703"/>
    </source>
</evidence>
<dbReference type="NCBIfam" id="TIGR03843">
    <property type="entry name" value="SCO1664 family protein"/>
    <property type="match status" value="1"/>
</dbReference>
<dbReference type="GO" id="GO:0016301">
    <property type="term" value="F:kinase activity"/>
    <property type="evidence" value="ECO:0007669"/>
    <property type="project" value="UniProtKB-KW"/>
</dbReference>
<proteinExistence type="predicted"/>
<keyword evidence="1" id="KW-0808">Transferase</keyword>
<name>A0A2N6PLJ1_9MICO</name>
<organism evidence="1 2">
    <name type="scientific">Brevibacterium luteolum</name>
    <dbReference type="NCBI Taxonomy" id="199591"/>
    <lineage>
        <taxon>Bacteria</taxon>
        <taxon>Bacillati</taxon>
        <taxon>Actinomycetota</taxon>
        <taxon>Actinomycetes</taxon>
        <taxon>Micrococcales</taxon>
        <taxon>Brevibacteriaceae</taxon>
        <taxon>Brevibacterium</taxon>
    </lineage>
</organism>
<protein>
    <submittedName>
        <fullName evidence="1">Phosphatidylinositol kinase</fullName>
    </submittedName>
</protein>
<keyword evidence="1" id="KW-0418">Kinase</keyword>
<dbReference type="AlphaFoldDB" id="A0A2N6PLJ1"/>
<reference evidence="1 2" key="1">
    <citation type="submission" date="2017-09" db="EMBL/GenBank/DDBJ databases">
        <title>Bacterial strain isolated from the female urinary microbiota.</title>
        <authorList>
            <person name="Thomas-White K."/>
            <person name="Kumar N."/>
            <person name="Forster S."/>
            <person name="Putonti C."/>
            <person name="Lawley T."/>
            <person name="Wolfe A.J."/>
        </authorList>
    </citation>
    <scope>NUCLEOTIDE SEQUENCE [LARGE SCALE GENOMIC DNA]</scope>
    <source>
        <strain evidence="1 2">UMB0680</strain>
    </source>
</reference>
<dbReference type="OrthoDB" id="3423180at2"/>
<evidence type="ECO:0000313" key="1">
    <source>
        <dbReference type="EMBL" id="PMB99550.1"/>
    </source>
</evidence>
<accession>A0A2N6PLJ1</accession>
<sequence length="298" mass="31684">MTTRSGHSDSSPDWPEISVRIDTPTHLSEADDTASIVEVLAAGEVHQLGRIPHASNDTRLITVSAGDTVMSAVYKPAAGERPLHDFPHQSLAGREVACFELGQAIGLPVAPPTVMRTDMPAGPGSVQAYVETLSPGDALVDIFEPDEVPEGWAAIFAAMSEDGEDLIVAHALAPALRQIALFDLIVNNADRKASHILSGHYRFDGTAPGVFGIDHGLTFHAEPKLRTVLWGFCGEPFTPAEARLLAEVAESTELHHRLGNWLTDAEADATAARAAGLVDLGAFPLPPATRTPIPWPPL</sequence>
<dbReference type="EMBL" id="PNFZ01000001">
    <property type="protein sequence ID" value="PMB99550.1"/>
    <property type="molecule type" value="Genomic_DNA"/>
</dbReference>
<keyword evidence="2" id="KW-1185">Reference proteome</keyword>
<comment type="caution">
    <text evidence="1">The sequence shown here is derived from an EMBL/GenBank/DDBJ whole genome shotgun (WGS) entry which is preliminary data.</text>
</comment>